<evidence type="ECO:0000313" key="3">
    <source>
        <dbReference type="EMBL" id="EDK31584.2"/>
    </source>
</evidence>
<dbReference type="GO" id="GO:0016020">
    <property type="term" value="C:membrane"/>
    <property type="evidence" value="ECO:0007669"/>
    <property type="project" value="InterPro"/>
</dbReference>
<reference evidence="4" key="1">
    <citation type="journal article" date="2006" name="PLoS Biol.">
        <title>Macronuclear genome sequence of the ciliate Tetrahymena thermophila, a model eukaryote.</title>
        <authorList>
            <person name="Eisen J.A."/>
            <person name="Coyne R.S."/>
            <person name="Wu M."/>
            <person name="Wu D."/>
            <person name="Thiagarajan M."/>
            <person name="Wortman J.R."/>
            <person name="Badger J.H."/>
            <person name="Ren Q."/>
            <person name="Amedeo P."/>
            <person name="Jones K.M."/>
            <person name="Tallon L.J."/>
            <person name="Delcher A.L."/>
            <person name="Salzberg S.L."/>
            <person name="Silva J.C."/>
            <person name="Haas B.J."/>
            <person name="Majoros W.H."/>
            <person name="Farzad M."/>
            <person name="Carlton J.M."/>
            <person name="Smith R.K. Jr."/>
            <person name="Garg J."/>
            <person name="Pearlman R.E."/>
            <person name="Karrer K.M."/>
            <person name="Sun L."/>
            <person name="Manning G."/>
            <person name="Elde N.C."/>
            <person name="Turkewitz A.P."/>
            <person name="Asai D.J."/>
            <person name="Wilkes D.E."/>
            <person name="Wang Y."/>
            <person name="Cai H."/>
            <person name="Collins K."/>
            <person name="Stewart B.A."/>
            <person name="Lee S.R."/>
            <person name="Wilamowska K."/>
            <person name="Weinberg Z."/>
            <person name="Ruzzo W.L."/>
            <person name="Wloga D."/>
            <person name="Gaertig J."/>
            <person name="Frankel J."/>
            <person name="Tsao C.-C."/>
            <person name="Gorovsky M.A."/>
            <person name="Keeling P.J."/>
            <person name="Waller R.F."/>
            <person name="Patron N.J."/>
            <person name="Cherry J.M."/>
            <person name="Stover N.A."/>
            <person name="Krieger C.J."/>
            <person name="del Toro C."/>
            <person name="Ryder H.F."/>
            <person name="Williamson S.C."/>
            <person name="Barbeau R.A."/>
            <person name="Hamilton E.P."/>
            <person name="Orias E."/>
        </authorList>
    </citation>
    <scope>NUCLEOTIDE SEQUENCE [LARGE SCALE GENOMIC DNA]</scope>
    <source>
        <strain evidence="4">SB210</strain>
    </source>
</reference>
<dbReference type="Pfam" id="PF01554">
    <property type="entry name" value="MatE"/>
    <property type="match status" value="2"/>
</dbReference>
<protein>
    <submittedName>
        <fullName evidence="3">Multidrug resistance pump protein</fullName>
    </submittedName>
</protein>
<feature type="transmembrane region" description="Helical" evidence="2">
    <location>
        <begin position="450"/>
        <end position="473"/>
    </location>
</feature>
<evidence type="ECO:0000256" key="1">
    <source>
        <dbReference type="ARBA" id="ARBA00010199"/>
    </source>
</evidence>
<keyword evidence="2" id="KW-1133">Transmembrane helix</keyword>
<keyword evidence="2" id="KW-0812">Transmembrane</keyword>
<dbReference type="Proteomes" id="UP000009168">
    <property type="component" value="Unassembled WGS sequence"/>
</dbReference>
<dbReference type="eggNOG" id="KOG1347">
    <property type="taxonomic scope" value="Eukaryota"/>
</dbReference>
<dbReference type="EMBL" id="GG662647">
    <property type="protein sequence ID" value="EDK31584.2"/>
    <property type="molecule type" value="Genomic_DNA"/>
</dbReference>
<dbReference type="PANTHER" id="PTHR11206">
    <property type="entry name" value="MULTIDRUG RESISTANCE PROTEIN"/>
    <property type="match status" value="1"/>
</dbReference>
<dbReference type="AlphaFoldDB" id="A4VDH9"/>
<feature type="transmembrane region" description="Helical" evidence="2">
    <location>
        <begin position="301"/>
        <end position="325"/>
    </location>
</feature>
<feature type="transmembrane region" description="Helical" evidence="2">
    <location>
        <begin position="146"/>
        <end position="166"/>
    </location>
</feature>
<keyword evidence="4" id="KW-1185">Reference proteome</keyword>
<dbReference type="GO" id="GO:0042910">
    <property type="term" value="F:xenobiotic transmembrane transporter activity"/>
    <property type="evidence" value="ECO:0007669"/>
    <property type="project" value="InterPro"/>
</dbReference>
<dbReference type="STRING" id="312017.A4VDH9"/>
<evidence type="ECO:0000256" key="2">
    <source>
        <dbReference type="SAM" id="Phobius"/>
    </source>
</evidence>
<evidence type="ECO:0000313" key="4">
    <source>
        <dbReference type="Proteomes" id="UP000009168"/>
    </source>
</evidence>
<feature type="transmembrane region" description="Helical" evidence="2">
    <location>
        <begin position="367"/>
        <end position="387"/>
    </location>
</feature>
<feature type="transmembrane region" description="Helical" evidence="2">
    <location>
        <begin position="524"/>
        <end position="544"/>
    </location>
</feature>
<dbReference type="RefSeq" id="XP_001471411.2">
    <property type="nucleotide sequence ID" value="XM_001471361.2"/>
</dbReference>
<feature type="transmembrane region" description="Helical" evidence="2">
    <location>
        <begin position="186"/>
        <end position="207"/>
    </location>
</feature>
<name>A4VDH9_TETTS</name>
<feature type="transmembrane region" description="Helical" evidence="2">
    <location>
        <begin position="550"/>
        <end position="571"/>
    </location>
</feature>
<gene>
    <name evidence="3" type="ORF">TTHERM_00252339</name>
</gene>
<dbReference type="InterPro" id="IPR002528">
    <property type="entry name" value="MATE_fam"/>
</dbReference>
<dbReference type="InParanoid" id="A4VDH9"/>
<comment type="similarity">
    <text evidence="1">Belongs to the multi antimicrobial extrusion (MATE) (TC 2.A.66.1) family.</text>
</comment>
<dbReference type="GeneID" id="7835691"/>
<dbReference type="HOGENOM" id="CLU_473732_0_0_1"/>
<organism evidence="3 4">
    <name type="scientific">Tetrahymena thermophila (strain SB210)</name>
    <dbReference type="NCBI Taxonomy" id="312017"/>
    <lineage>
        <taxon>Eukaryota</taxon>
        <taxon>Sar</taxon>
        <taxon>Alveolata</taxon>
        <taxon>Ciliophora</taxon>
        <taxon>Intramacronucleata</taxon>
        <taxon>Oligohymenophorea</taxon>
        <taxon>Hymenostomatida</taxon>
        <taxon>Tetrahymenina</taxon>
        <taxon>Tetrahymenidae</taxon>
        <taxon>Tetrahymena</taxon>
    </lineage>
</organism>
<accession>A4VDH9</accession>
<feature type="transmembrane region" description="Helical" evidence="2">
    <location>
        <begin position="228"/>
        <end position="250"/>
    </location>
</feature>
<proteinExistence type="inferred from homology"/>
<feature type="transmembrane region" description="Helical" evidence="2">
    <location>
        <begin position="493"/>
        <end position="512"/>
    </location>
</feature>
<dbReference type="KEGG" id="tet:TTHERM_00252339"/>
<dbReference type="GO" id="GO:0015297">
    <property type="term" value="F:antiporter activity"/>
    <property type="evidence" value="ECO:0007669"/>
    <property type="project" value="InterPro"/>
</dbReference>
<dbReference type="OrthoDB" id="302468at2759"/>
<sequence length="604" mass="69782">MEFYACQDQSIWLYALVDALKIIKRLIDEIDSQKDDIAYQLQYIISTIVNQDYTLQHPQFKSLKIVKSQAKSNQILLNMKIEKLYNISNIFIKQIVMQQEEELRQAFLKKEILIQELKAENGKDLFSFLTEEELTKQNVISQICELIINSLPNTVLYLSIFYYNFVNMFFVKQFGNYETIASFGMGVTWFNSTTLCFIVSLGNGFFIQSAQAFGAKNFQLMAELYQKCQAILFFFGIISTFFLLNTQSILISFGISEEVSTITQQFSYSAIPSIISNILNESTRQLLISQKIFDIPMKVQILVYFFHPIWCYLFSIMLDLGIYGIGFSRAVSEMLGFILLRYQIKQKHLCDEVWDIPYRKQFLLDNWIPFLKISIPVGALLFLEWIFSEIQIILVGMLKDDKQLAGQSSFSSIILFFAMCPLGLSQTSNSYLGNAIGQGKKKVCINFSKITIVACFVEVALMILIGILLQDFFAGVFSTDPEMEYYFRTAYNMYIYMFILAGCFQFVLSGILRCCENQNYAAQTFLISYYLIGLPLACFLIFKFELGIKGVWISQSLSAWIVSISCLIKYLNMDWDDQILKVQKRVQLEIKELDIEMPNIMKSN</sequence>
<keyword evidence="2" id="KW-0472">Membrane</keyword>